<keyword evidence="2" id="KW-1185">Reference proteome</keyword>
<reference evidence="1 2" key="1">
    <citation type="submission" date="2019-06" db="EMBL/GenBank/DDBJ databases">
        <title>Sequencing the genomes of 1000 actinobacteria strains.</title>
        <authorList>
            <person name="Klenk H.-P."/>
        </authorList>
    </citation>
    <scope>NUCLEOTIDE SEQUENCE [LARGE SCALE GENOMIC DNA]</scope>
    <source>
        <strain evidence="1 2">DSM 45679</strain>
    </source>
</reference>
<proteinExistence type="predicted"/>
<sequence length="68" mass="7692">MMSAGGMAMDLWDPIDQDCEVRCEPVELEIQCSLHVTDHWLNLTFTERGLRSFVAEANRALAELRTAP</sequence>
<organism evidence="1 2">
    <name type="scientific">Amycolatopsis cihanbeyliensis</name>
    <dbReference type="NCBI Taxonomy" id="1128664"/>
    <lineage>
        <taxon>Bacteria</taxon>
        <taxon>Bacillati</taxon>
        <taxon>Actinomycetota</taxon>
        <taxon>Actinomycetes</taxon>
        <taxon>Pseudonocardiales</taxon>
        <taxon>Pseudonocardiaceae</taxon>
        <taxon>Amycolatopsis</taxon>
    </lineage>
</organism>
<comment type="caution">
    <text evidence="1">The sequence shown here is derived from an EMBL/GenBank/DDBJ whole genome shotgun (WGS) entry which is preliminary data.</text>
</comment>
<dbReference type="Proteomes" id="UP000320876">
    <property type="component" value="Unassembled WGS sequence"/>
</dbReference>
<accession>A0A542DLP2</accession>
<dbReference type="EMBL" id="VFML01000001">
    <property type="protein sequence ID" value="TQJ03885.1"/>
    <property type="molecule type" value="Genomic_DNA"/>
</dbReference>
<evidence type="ECO:0000313" key="2">
    <source>
        <dbReference type="Proteomes" id="UP000320876"/>
    </source>
</evidence>
<protein>
    <submittedName>
        <fullName evidence="1">Uncharacterized protein</fullName>
    </submittedName>
</protein>
<dbReference type="AlphaFoldDB" id="A0A542DLP2"/>
<evidence type="ECO:0000313" key="1">
    <source>
        <dbReference type="EMBL" id="TQJ03885.1"/>
    </source>
</evidence>
<gene>
    <name evidence="1" type="ORF">FB471_3659</name>
</gene>
<name>A0A542DLP2_AMYCI</name>